<dbReference type="OrthoDB" id="9808624at2"/>
<dbReference type="Proteomes" id="UP000470384">
    <property type="component" value="Unassembled WGS sequence"/>
</dbReference>
<organism evidence="3 4">
    <name type="scientific">Pyruvatibacter mobilis</name>
    <dbReference type="NCBI Taxonomy" id="1712261"/>
    <lineage>
        <taxon>Bacteria</taxon>
        <taxon>Pseudomonadati</taxon>
        <taxon>Pseudomonadota</taxon>
        <taxon>Alphaproteobacteria</taxon>
        <taxon>Hyphomicrobiales</taxon>
        <taxon>Parvibaculaceae</taxon>
        <taxon>Pyruvatibacter</taxon>
    </lineage>
</organism>
<feature type="compositionally biased region" description="Polar residues" evidence="1">
    <location>
        <begin position="244"/>
        <end position="255"/>
    </location>
</feature>
<accession>A0A845QER4</accession>
<dbReference type="RefSeq" id="WP_160588928.1">
    <property type="nucleotide sequence ID" value="NZ_BMHN01000001.1"/>
</dbReference>
<evidence type="ECO:0000313" key="4">
    <source>
        <dbReference type="Proteomes" id="UP000470384"/>
    </source>
</evidence>
<dbReference type="AlphaFoldDB" id="A0A845QER4"/>
<dbReference type="GeneID" id="300654220"/>
<feature type="domain" description="DUF4145" evidence="2">
    <location>
        <begin position="107"/>
        <end position="199"/>
    </location>
</feature>
<proteinExistence type="predicted"/>
<reference evidence="3 4" key="1">
    <citation type="journal article" date="2016" name="Int. J. Syst. Evol. Microbiol.">
        <title>Pyruvatibacter mobilis gen. nov., sp. nov., a marine bacterium from the culture broth of Picochlorum sp. 122.</title>
        <authorList>
            <person name="Wang G."/>
            <person name="Tang M."/>
            <person name="Wu H."/>
            <person name="Dai S."/>
            <person name="Li T."/>
            <person name="Chen C."/>
            <person name="He H."/>
            <person name="Fan J."/>
            <person name="Xiang W."/>
            <person name="Li X."/>
        </authorList>
    </citation>
    <scope>NUCLEOTIDE SEQUENCE [LARGE SCALE GENOMIC DNA]</scope>
    <source>
        <strain evidence="3 4">GYP-11</strain>
    </source>
</reference>
<comment type="caution">
    <text evidence="3">The sequence shown here is derived from an EMBL/GenBank/DDBJ whole genome shotgun (WGS) entry which is preliminary data.</text>
</comment>
<evidence type="ECO:0000256" key="1">
    <source>
        <dbReference type="SAM" id="MobiDB-lite"/>
    </source>
</evidence>
<dbReference type="InterPro" id="IPR025285">
    <property type="entry name" value="DUF4145"/>
</dbReference>
<dbReference type="Pfam" id="PF13643">
    <property type="entry name" value="DUF4145"/>
    <property type="match status" value="1"/>
</dbReference>
<dbReference type="EMBL" id="WXYQ01000012">
    <property type="protein sequence ID" value="NBG96937.1"/>
    <property type="molecule type" value="Genomic_DNA"/>
</dbReference>
<gene>
    <name evidence="3" type="ORF">GTQ45_14450</name>
</gene>
<sequence>MEPPFSWTCPYCGQPTTITAASIKNQTVVMASVQKKKPSIALRAQAIGCPNPNCGELTLSVAAWYAKGSGGQRVKQEEIGIWKLLPESNAKPIPEYVPEAIRDAYQQAARIVELSPNASAALSRRCLQGIIRDFWNLPEGKRGKLGAEISSLSDQIDPELLKEIEAIRAIGDIGAHMDKHVDMVVDVEPEEARLLVALIEILIDRWYVNRKKRSEQTAKLHEIVANKRAQKRKNKQEKKASDGPSVTNLENEQGT</sequence>
<keyword evidence="4" id="KW-1185">Reference proteome</keyword>
<evidence type="ECO:0000313" key="3">
    <source>
        <dbReference type="EMBL" id="NBG96937.1"/>
    </source>
</evidence>
<evidence type="ECO:0000259" key="2">
    <source>
        <dbReference type="Pfam" id="PF13643"/>
    </source>
</evidence>
<feature type="region of interest" description="Disordered" evidence="1">
    <location>
        <begin position="221"/>
        <end position="255"/>
    </location>
</feature>
<name>A0A845QER4_9HYPH</name>
<protein>
    <submittedName>
        <fullName evidence="3">DUF4145 domain-containing protein</fullName>
    </submittedName>
</protein>